<protein>
    <submittedName>
        <fullName evidence="3">Uncharacterized protein</fullName>
    </submittedName>
</protein>
<reference evidence="3" key="1">
    <citation type="submission" date="2021-06" db="EMBL/GenBank/DDBJ databases">
        <authorList>
            <consortium name="DOE Joint Genome Institute"/>
            <person name="Mondo S.J."/>
            <person name="Amses K.R."/>
            <person name="Simmons D.R."/>
            <person name="Longcore J.E."/>
            <person name="Seto K."/>
            <person name="Alves G.H."/>
            <person name="Bonds A.E."/>
            <person name="Quandt C.A."/>
            <person name="Davis W.J."/>
            <person name="Chang Y."/>
            <person name="Letcher P.M."/>
            <person name="Powell M.J."/>
            <person name="Kuo A."/>
            <person name="Labutti K."/>
            <person name="Pangilinan J."/>
            <person name="Andreopoulos W."/>
            <person name="Tritt A."/>
            <person name="Riley R."/>
            <person name="Hundley H."/>
            <person name="Johnson J."/>
            <person name="Lipzen A."/>
            <person name="Barry K."/>
            <person name="Berbee M.L."/>
            <person name="Buchler N.E."/>
            <person name="Grigoriev I.V."/>
            <person name="Spatafora J.W."/>
            <person name="Stajich J.E."/>
            <person name="James T.Y."/>
        </authorList>
    </citation>
    <scope>NUCLEOTIDE SEQUENCE</scope>
    <source>
        <strain evidence="3">AG</strain>
    </source>
</reference>
<name>A0AAD5HH94_UMBRA</name>
<evidence type="ECO:0000313" key="4">
    <source>
        <dbReference type="Proteomes" id="UP001206595"/>
    </source>
</evidence>
<evidence type="ECO:0000256" key="1">
    <source>
        <dbReference type="SAM" id="Coils"/>
    </source>
</evidence>
<dbReference type="GeneID" id="75912024"/>
<dbReference type="Proteomes" id="UP001206595">
    <property type="component" value="Unassembled WGS sequence"/>
</dbReference>
<comment type="caution">
    <text evidence="3">The sequence shown here is derived from an EMBL/GenBank/DDBJ whole genome shotgun (WGS) entry which is preliminary data.</text>
</comment>
<organism evidence="3 4">
    <name type="scientific">Umbelopsis ramanniana AG</name>
    <dbReference type="NCBI Taxonomy" id="1314678"/>
    <lineage>
        <taxon>Eukaryota</taxon>
        <taxon>Fungi</taxon>
        <taxon>Fungi incertae sedis</taxon>
        <taxon>Mucoromycota</taxon>
        <taxon>Mucoromycotina</taxon>
        <taxon>Umbelopsidomycetes</taxon>
        <taxon>Umbelopsidales</taxon>
        <taxon>Umbelopsidaceae</taxon>
        <taxon>Umbelopsis</taxon>
    </lineage>
</organism>
<gene>
    <name evidence="3" type="ORF">K450DRAFT_227102</name>
</gene>
<reference evidence="3" key="2">
    <citation type="journal article" date="2022" name="Proc. Natl. Acad. Sci. U.S.A.">
        <title>Diploid-dominant life cycles characterize the early evolution of Fungi.</title>
        <authorList>
            <person name="Amses K.R."/>
            <person name="Simmons D.R."/>
            <person name="Longcore J.E."/>
            <person name="Mondo S.J."/>
            <person name="Seto K."/>
            <person name="Jeronimo G.H."/>
            <person name="Bonds A.E."/>
            <person name="Quandt C.A."/>
            <person name="Davis W.J."/>
            <person name="Chang Y."/>
            <person name="Federici B.A."/>
            <person name="Kuo A."/>
            <person name="LaButti K."/>
            <person name="Pangilinan J."/>
            <person name="Andreopoulos W."/>
            <person name="Tritt A."/>
            <person name="Riley R."/>
            <person name="Hundley H."/>
            <person name="Johnson J."/>
            <person name="Lipzen A."/>
            <person name="Barry K."/>
            <person name="Lang B.F."/>
            <person name="Cuomo C.A."/>
            <person name="Buchler N.E."/>
            <person name="Grigoriev I.V."/>
            <person name="Spatafora J.W."/>
            <person name="Stajich J.E."/>
            <person name="James T.Y."/>
        </authorList>
    </citation>
    <scope>NUCLEOTIDE SEQUENCE</scope>
    <source>
        <strain evidence="3">AG</strain>
    </source>
</reference>
<evidence type="ECO:0000313" key="3">
    <source>
        <dbReference type="EMBL" id="KAI8582421.1"/>
    </source>
</evidence>
<proteinExistence type="predicted"/>
<dbReference type="EMBL" id="MU620900">
    <property type="protein sequence ID" value="KAI8582421.1"/>
    <property type="molecule type" value="Genomic_DNA"/>
</dbReference>
<sequence length="520" mass="59224">MLSQSKQMSGDVRKSAGNLRYDDVPSIKPIDYSKVDYNQPSNRNSAYDAPPAPPLHASRDSSYGPPEYLDSEPPSDEEVVKHKSKLPFSNLFQKKKKDDAKRSGDKKTRSRATSRASQGSSEAELAIAQAAYAYYPLDQTRAKPFGGPSEYQPPLPMKTNESYASSMATSSVRPTTPASGGQDLLDASYSSLPPIEPTPRHLKTRSMQDPVRSLAELQRELNIKKQMLDQYHQENRRLVNEKEALNTTLEKREVERLKLVQNFDEYLQSVRATPDTLATLYDRIHSLKAVIHDVVEDLVAKADRKTATKALRDTFWVNMESSISKLGTPLKRRYIAMLTEKYIMDQLVECVFSLVTYPGLPIDQAYSDLFNWVEQQDEPFSIRLRQEMARVVASRQKGDDTDAVIKQEKERVLRFLCRRLAIAFPFIVNFDKEEADAQKRFVARFRRIVEQAFALSLAMKGQEVDITTGQIMVGEQPFDPSIMEEEEGKDSGTVRFCIYPPFIDRTGQRRFLEKARVYCD</sequence>
<feature type="region of interest" description="Disordered" evidence="2">
    <location>
        <begin position="144"/>
        <end position="180"/>
    </location>
</feature>
<feature type="coiled-coil region" evidence="1">
    <location>
        <begin position="214"/>
        <end position="255"/>
    </location>
</feature>
<evidence type="ECO:0000256" key="2">
    <source>
        <dbReference type="SAM" id="MobiDB-lite"/>
    </source>
</evidence>
<keyword evidence="4" id="KW-1185">Reference proteome</keyword>
<feature type="region of interest" description="Disordered" evidence="2">
    <location>
        <begin position="1"/>
        <end position="123"/>
    </location>
</feature>
<feature type="compositionally biased region" description="Polar residues" evidence="2">
    <location>
        <begin position="111"/>
        <end position="121"/>
    </location>
</feature>
<feature type="compositionally biased region" description="Polar residues" evidence="2">
    <location>
        <begin position="159"/>
        <end position="179"/>
    </location>
</feature>
<feature type="compositionally biased region" description="Polar residues" evidence="2">
    <location>
        <begin position="36"/>
        <end position="45"/>
    </location>
</feature>
<dbReference type="AlphaFoldDB" id="A0AAD5HH94"/>
<accession>A0AAD5HH94</accession>
<feature type="compositionally biased region" description="Basic and acidic residues" evidence="2">
    <location>
        <begin position="96"/>
        <end position="107"/>
    </location>
</feature>
<keyword evidence="1" id="KW-0175">Coiled coil</keyword>
<dbReference type="RefSeq" id="XP_051447425.1">
    <property type="nucleotide sequence ID" value="XM_051586676.1"/>
</dbReference>